<reference evidence="4 5" key="1">
    <citation type="submission" date="2020-10" db="EMBL/GenBank/DDBJ databases">
        <title>The Coptis chinensis genome and diversification of protoberbering-type alkaloids.</title>
        <authorList>
            <person name="Wang B."/>
            <person name="Shu S."/>
            <person name="Song C."/>
            <person name="Liu Y."/>
        </authorList>
    </citation>
    <scope>NUCLEOTIDE SEQUENCE [LARGE SCALE GENOMIC DNA]</scope>
    <source>
        <strain evidence="4">HL-2020</strain>
        <tissue evidence="4">Leaf</tissue>
    </source>
</reference>
<dbReference type="PANTHER" id="PTHR47939:SF8">
    <property type="entry name" value="PENTACOTRIPEPTIDE-REPEAT REGION OF PRORP DOMAIN-CONTAINING PROTEIN"/>
    <property type="match status" value="1"/>
</dbReference>
<evidence type="ECO:0000256" key="3">
    <source>
        <dbReference type="PROSITE-ProRule" id="PRU00708"/>
    </source>
</evidence>
<feature type="repeat" description="PPR" evidence="3">
    <location>
        <begin position="271"/>
        <end position="305"/>
    </location>
</feature>
<evidence type="ECO:0000256" key="2">
    <source>
        <dbReference type="ARBA" id="ARBA00022737"/>
    </source>
</evidence>
<dbReference type="AlphaFoldDB" id="A0A835H0I3"/>
<evidence type="ECO:0008006" key="6">
    <source>
        <dbReference type="Google" id="ProtNLM"/>
    </source>
</evidence>
<dbReference type="PANTHER" id="PTHR47939">
    <property type="entry name" value="MEMBRANE-ASSOCIATED SALT-INDUCIBLE PROTEIN-LIKE"/>
    <property type="match status" value="1"/>
</dbReference>
<keyword evidence="5" id="KW-1185">Reference proteome</keyword>
<dbReference type="Pfam" id="PF13041">
    <property type="entry name" value="PPR_2"/>
    <property type="match status" value="2"/>
</dbReference>
<dbReference type="Pfam" id="PF12854">
    <property type="entry name" value="PPR_1"/>
    <property type="match status" value="1"/>
</dbReference>
<evidence type="ECO:0000313" key="4">
    <source>
        <dbReference type="EMBL" id="KAF9589332.1"/>
    </source>
</evidence>
<keyword evidence="2" id="KW-0677">Repeat</keyword>
<feature type="repeat" description="PPR" evidence="3">
    <location>
        <begin position="201"/>
        <end position="235"/>
    </location>
</feature>
<comment type="similarity">
    <text evidence="1">Belongs to the PPR family. P subfamily.</text>
</comment>
<evidence type="ECO:0000313" key="5">
    <source>
        <dbReference type="Proteomes" id="UP000631114"/>
    </source>
</evidence>
<name>A0A835H0I3_9MAGN</name>
<feature type="repeat" description="PPR" evidence="3">
    <location>
        <begin position="166"/>
        <end position="200"/>
    </location>
</feature>
<accession>A0A835H0I3</accession>
<evidence type="ECO:0000256" key="1">
    <source>
        <dbReference type="ARBA" id="ARBA00007626"/>
    </source>
</evidence>
<sequence length="385" mass="43678">MSSSLSRLHRIFASPSSKPLANPTAPTRKDLIDNLFKEKTLAILVENFKKLSARPWFRKNDKIYVKVIRRLALAKELPKIEEVLEHQKKFDDITNEGFAMRLISLYGKAGMFRHAFKLFDDMPELKCARSVKSFNTLLNATIQSKNFDKTEKLFRELSSRLSMTPDHYSYNIVIKAFCEMGSLDSAVLMLDEMEKNGVNPDLVSFNTILNGFYKSGHFSDGERIWARMEETGIVPNIISFNAKLQGLVNGSKISEAVELAKQLQSREVKPDHGTYNILIKCCCDVGNLDEAKRLYDQFLKSDFAPNWTTYEALIPCVCEKGDFNLALKLSQECLGSNCYLNADTVQVVVDGLVKESKVEEAKKLVELKSSTNCGHWNLGMRQEDE</sequence>
<dbReference type="Pfam" id="PF01535">
    <property type="entry name" value="PPR"/>
    <property type="match status" value="1"/>
</dbReference>
<dbReference type="InterPro" id="IPR011990">
    <property type="entry name" value="TPR-like_helical_dom_sf"/>
</dbReference>
<feature type="repeat" description="PPR" evidence="3">
    <location>
        <begin position="236"/>
        <end position="270"/>
    </location>
</feature>
<gene>
    <name evidence="4" type="ORF">IFM89_022668</name>
</gene>
<dbReference type="OrthoDB" id="185373at2759"/>
<dbReference type="InterPro" id="IPR050667">
    <property type="entry name" value="PPR-containing_protein"/>
</dbReference>
<dbReference type="EMBL" id="JADFTS010000009">
    <property type="protein sequence ID" value="KAF9589332.1"/>
    <property type="molecule type" value="Genomic_DNA"/>
</dbReference>
<dbReference type="InterPro" id="IPR002885">
    <property type="entry name" value="PPR_rpt"/>
</dbReference>
<dbReference type="PROSITE" id="PS51375">
    <property type="entry name" value="PPR"/>
    <property type="match status" value="4"/>
</dbReference>
<dbReference type="Proteomes" id="UP000631114">
    <property type="component" value="Unassembled WGS sequence"/>
</dbReference>
<dbReference type="Gene3D" id="1.25.40.10">
    <property type="entry name" value="Tetratricopeptide repeat domain"/>
    <property type="match status" value="3"/>
</dbReference>
<proteinExistence type="inferred from homology"/>
<protein>
    <recommendedName>
        <fullName evidence="6">Pentatricopeptide repeat-containing protein</fullName>
    </recommendedName>
</protein>
<comment type="caution">
    <text evidence="4">The sequence shown here is derived from an EMBL/GenBank/DDBJ whole genome shotgun (WGS) entry which is preliminary data.</text>
</comment>
<organism evidence="4 5">
    <name type="scientific">Coptis chinensis</name>
    <dbReference type="NCBI Taxonomy" id="261450"/>
    <lineage>
        <taxon>Eukaryota</taxon>
        <taxon>Viridiplantae</taxon>
        <taxon>Streptophyta</taxon>
        <taxon>Embryophyta</taxon>
        <taxon>Tracheophyta</taxon>
        <taxon>Spermatophyta</taxon>
        <taxon>Magnoliopsida</taxon>
        <taxon>Ranunculales</taxon>
        <taxon>Ranunculaceae</taxon>
        <taxon>Coptidoideae</taxon>
        <taxon>Coptis</taxon>
    </lineage>
</organism>
<dbReference type="NCBIfam" id="TIGR00756">
    <property type="entry name" value="PPR"/>
    <property type="match status" value="5"/>
</dbReference>